<reference evidence="2" key="1">
    <citation type="journal article" date="2014" name="Nat. Genet.">
        <title>Genome of the human hookworm Necator americanus.</title>
        <authorList>
            <person name="Tang Y.T."/>
            <person name="Gao X."/>
            <person name="Rosa B.A."/>
            <person name="Abubucker S."/>
            <person name="Hallsworth-Pepin K."/>
            <person name="Martin J."/>
            <person name="Tyagi R."/>
            <person name="Heizer E."/>
            <person name="Zhang X."/>
            <person name="Bhonagiri-Palsikar V."/>
            <person name="Minx P."/>
            <person name="Warren W.C."/>
            <person name="Wang Q."/>
            <person name="Zhan B."/>
            <person name="Hotez P.J."/>
            <person name="Sternberg P.W."/>
            <person name="Dougall A."/>
            <person name="Gaze S.T."/>
            <person name="Mulvenna J."/>
            <person name="Sotillo J."/>
            <person name="Ranganathan S."/>
            <person name="Rabelo E.M."/>
            <person name="Wilson R.K."/>
            <person name="Felgner P.L."/>
            <person name="Bethony J."/>
            <person name="Hawdon J.M."/>
            <person name="Gasser R.B."/>
            <person name="Loukas A."/>
            <person name="Mitreva M."/>
        </authorList>
    </citation>
    <scope>NUCLEOTIDE SEQUENCE [LARGE SCALE GENOMIC DNA]</scope>
</reference>
<evidence type="ECO:0000313" key="2">
    <source>
        <dbReference type="Proteomes" id="UP000053676"/>
    </source>
</evidence>
<name>W2SYJ5_NECAM</name>
<accession>W2SYJ5</accession>
<protein>
    <submittedName>
        <fullName evidence="1">Uncharacterized protein</fullName>
    </submittedName>
</protein>
<keyword evidence="2" id="KW-1185">Reference proteome</keyword>
<evidence type="ECO:0000313" key="1">
    <source>
        <dbReference type="EMBL" id="ETN74623.1"/>
    </source>
</evidence>
<dbReference type="Proteomes" id="UP000053676">
    <property type="component" value="Unassembled WGS sequence"/>
</dbReference>
<dbReference type="KEGG" id="nai:NECAME_12847"/>
<proteinExistence type="predicted"/>
<dbReference type="AlphaFoldDB" id="W2SYJ5"/>
<dbReference type="EMBL" id="KI660346">
    <property type="protein sequence ID" value="ETN74623.1"/>
    <property type="molecule type" value="Genomic_DNA"/>
</dbReference>
<gene>
    <name evidence="1" type="ORF">NECAME_12847</name>
</gene>
<organism evidence="1 2">
    <name type="scientific">Necator americanus</name>
    <name type="common">Human hookworm</name>
    <dbReference type="NCBI Taxonomy" id="51031"/>
    <lineage>
        <taxon>Eukaryota</taxon>
        <taxon>Metazoa</taxon>
        <taxon>Ecdysozoa</taxon>
        <taxon>Nematoda</taxon>
        <taxon>Chromadorea</taxon>
        <taxon>Rhabditida</taxon>
        <taxon>Rhabditina</taxon>
        <taxon>Rhabditomorpha</taxon>
        <taxon>Strongyloidea</taxon>
        <taxon>Ancylostomatidae</taxon>
        <taxon>Bunostominae</taxon>
        <taxon>Necator</taxon>
    </lineage>
</organism>
<sequence>MAVKFVQGNLFGGKLLIGVCPISISIQLADVVNCSIGPDVVEMGTIFRLFKIVSQHVKTCMLGLWTTYQ</sequence>